<accession>A0ABM8INI6</accession>
<proteinExistence type="predicted"/>
<keyword evidence="2" id="KW-1185">Reference proteome</keyword>
<protein>
    <recommendedName>
        <fullName evidence="3">Inner spore coat protein D</fullName>
    </recommendedName>
</protein>
<evidence type="ECO:0000313" key="2">
    <source>
        <dbReference type="Proteomes" id="UP001432099"/>
    </source>
</evidence>
<reference evidence="1" key="1">
    <citation type="journal article" date="2024" name="Int. J. Syst. Evol. Microbiol.">
        <title>Turicibacter faecis sp. nov., isolated from faeces of heart failure mouse model.</title>
        <authorList>
            <person name="Imamura Y."/>
            <person name="Motooka D."/>
            <person name="Nakajima Y."/>
            <person name="Ito S."/>
            <person name="Kitakaze M."/>
            <person name="Iida T."/>
            <person name="Nakamura S."/>
        </authorList>
    </citation>
    <scope>NUCLEOTIDE SEQUENCE</scope>
    <source>
        <strain evidence="1">TC023</strain>
    </source>
</reference>
<evidence type="ECO:0000313" key="1">
    <source>
        <dbReference type="EMBL" id="BEH91481.1"/>
    </source>
</evidence>
<evidence type="ECO:0008006" key="3">
    <source>
        <dbReference type="Google" id="ProtNLM"/>
    </source>
</evidence>
<gene>
    <name evidence="1" type="ORF">T23_15830</name>
</gene>
<dbReference type="Proteomes" id="UP001432099">
    <property type="component" value="Chromosome"/>
</dbReference>
<dbReference type="EMBL" id="AP028127">
    <property type="protein sequence ID" value="BEH91481.1"/>
    <property type="molecule type" value="Genomic_DNA"/>
</dbReference>
<organism evidence="1 2">
    <name type="scientific">Turicibacter faecis</name>
    <dbReference type="NCBI Taxonomy" id="2963365"/>
    <lineage>
        <taxon>Bacteria</taxon>
        <taxon>Bacillati</taxon>
        <taxon>Bacillota</taxon>
        <taxon>Erysipelotrichia</taxon>
        <taxon>Erysipelotrichales</taxon>
        <taxon>Turicibacteraceae</taxon>
        <taxon>Turicibacter</taxon>
    </lineage>
</organism>
<sequence length="155" mass="17145">MNGYNRCGGYKAPMCGMPVIPQPVPVKMEATSVAEACETTVVAQPAQPVCCPVMPQPVPAPMPAPMCGPVQFESCCRVVEPTVCCTPEVHHHHRVEHIVPVVVRNVHHHHNHHDYVICKQEATEAHQYDHGLRNEDWCSLAMQQQNPCGPKTPMC</sequence>
<dbReference type="RefSeq" id="WP_161831552.1">
    <property type="nucleotide sequence ID" value="NZ_AP028127.1"/>
</dbReference>
<name>A0ABM8INI6_9FIRM</name>